<gene>
    <name evidence="5" type="ORF">NQ317_015281</name>
</gene>
<protein>
    <recommendedName>
        <fullName evidence="4">SH3 domain-containing protein</fullName>
    </recommendedName>
</protein>
<dbReference type="SUPFAM" id="SSF50044">
    <property type="entry name" value="SH3-domain"/>
    <property type="match status" value="1"/>
</dbReference>
<dbReference type="InterPro" id="IPR001452">
    <property type="entry name" value="SH3_domain"/>
</dbReference>
<evidence type="ECO:0000313" key="6">
    <source>
        <dbReference type="Proteomes" id="UP001162164"/>
    </source>
</evidence>
<dbReference type="PROSITE" id="PS50002">
    <property type="entry name" value="SH3"/>
    <property type="match status" value="1"/>
</dbReference>
<dbReference type="EMBL" id="JAPWTJ010001797">
    <property type="protein sequence ID" value="KAJ8969466.1"/>
    <property type="molecule type" value="Genomic_DNA"/>
</dbReference>
<evidence type="ECO:0000256" key="1">
    <source>
        <dbReference type="ARBA" id="ARBA00022443"/>
    </source>
</evidence>
<feature type="region of interest" description="Disordered" evidence="3">
    <location>
        <begin position="76"/>
        <end position="133"/>
    </location>
</feature>
<dbReference type="SMART" id="SM00326">
    <property type="entry name" value="SH3"/>
    <property type="match status" value="1"/>
</dbReference>
<evidence type="ECO:0000256" key="2">
    <source>
        <dbReference type="PROSITE-ProRule" id="PRU00192"/>
    </source>
</evidence>
<dbReference type="PRINTS" id="PR00452">
    <property type="entry name" value="SH3DOMAIN"/>
</dbReference>
<accession>A0ABQ9IYU6</accession>
<dbReference type="InterPro" id="IPR036028">
    <property type="entry name" value="SH3-like_dom_sf"/>
</dbReference>
<evidence type="ECO:0000256" key="3">
    <source>
        <dbReference type="SAM" id="MobiDB-lite"/>
    </source>
</evidence>
<organism evidence="5 6">
    <name type="scientific">Molorchus minor</name>
    <dbReference type="NCBI Taxonomy" id="1323400"/>
    <lineage>
        <taxon>Eukaryota</taxon>
        <taxon>Metazoa</taxon>
        <taxon>Ecdysozoa</taxon>
        <taxon>Arthropoda</taxon>
        <taxon>Hexapoda</taxon>
        <taxon>Insecta</taxon>
        <taxon>Pterygota</taxon>
        <taxon>Neoptera</taxon>
        <taxon>Endopterygota</taxon>
        <taxon>Coleoptera</taxon>
        <taxon>Polyphaga</taxon>
        <taxon>Cucujiformia</taxon>
        <taxon>Chrysomeloidea</taxon>
        <taxon>Cerambycidae</taxon>
        <taxon>Lamiinae</taxon>
        <taxon>Monochamini</taxon>
        <taxon>Molorchus</taxon>
    </lineage>
</organism>
<name>A0ABQ9IYU6_9CUCU</name>
<evidence type="ECO:0000313" key="5">
    <source>
        <dbReference type="EMBL" id="KAJ8969466.1"/>
    </source>
</evidence>
<feature type="compositionally biased region" description="Pro residues" evidence="3">
    <location>
        <begin position="88"/>
        <end position="99"/>
    </location>
</feature>
<comment type="caution">
    <text evidence="5">The sequence shown here is derived from an EMBL/GenBank/DDBJ whole genome shotgun (WGS) entry which is preliminary data.</text>
</comment>
<proteinExistence type="predicted"/>
<feature type="compositionally biased region" description="Pro residues" evidence="3">
    <location>
        <begin position="122"/>
        <end position="133"/>
    </location>
</feature>
<keyword evidence="6" id="KW-1185">Reference proteome</keyword>
<dbReference type="Gene3D" id="2.30.30.40">
    <property type="entry name" value="SH3 Domains"/>
    <property type="match status" value="1"/>
</dbReference>
<dbReference type="PANTHER" id="PTHR15735">
    <property type="entry name" value="FCH AND DOUBLE SH3 DOMAINS PROTEIN"/>
    <property type="match status" value="1"/>
</dbReference>
<dbReference type="PANTHER" id="PTHR15735:SF21">
    <property type="entry name" value="PROTEIN NERVOUS WRECK"/>
    <property type="match status" value="1"/>
</dbReference>
<reference evidence="5" key="1">
    <citation type="journal article" date="2023" name="Insect Mol. Biol.">
        <title>Genome sequencing provides insights into the evolution of gene families encoding plant cell wall-degrading enzymes in longhorned beetles.</title>
        <authorList>
            <person name="Shin N.R."/>
            <person name="Okamura Y."/>
            <person name="Kirsch R."/>
            <person name="Pauchet Y."/>
        </authorList>
    </citation>
    <scope>NUCLEOTIDE SEQUENCE</scope>
    <source>
        <strain evidence="5">MMC_N1</strain>
    </source>
</reference>
<dbReference type="Proteomes" id="UP001162164">
    <property type="component" value="Unassembled WGS sequence"/>
</dbReference>
<evidence type="ECO:0000259" key="4">
    <source>
        <dbReference type="PROSITE" id="PS50002"/>
    </source>
</evidence>
<sequence length="133" mass="14505">MPTQKAAEEVPVSYCIALYDYDGEGGEELTFEEGQIIKVVSKCAHSIDDGWWQGELDGSIGNFPSLVVEECDEFGEPLTNEWDETPPQSAPPVFTPPDVPSYLAESDFNGTSFEDSVLQEPPQVPPPAPSRSP</sequence>
<keyword evidence="1 2" id="KW-0728">SH3 domain</keyword>
<dbReference type="Pfam" id="PF00018">
    <property type="entry name" value="SH3_1"/>
    <property type="match status" value="1"/>
</dbReference>
<feature type="domain" description="SH3" evidence="4">
    <location>
        <begin position="10"/>
        <end position="73"/>
    </location>
</feature>